<evidence type="ECO:0000256" key="1">
    <source>
        <dbReference type="ARBA" id="ARBA00006484"/>
    </source>
</evidence>
<dbReference type="PANTHER" id="PTHR44196:SF1">
    <property type="entry name" value="DEHYDROGENASE_REDUCTASE SDR FAMILY MEMBER 7B"/>
    <property type="match status" value="1"/>
</dbReference>
<evidence type="ECO:0000313" key="5">
    <source>
        <dbReference type="Proteomes" id="UP000280292"/>
    </source>
</evidence>
<name>A0A3M2VVI6_PSESI</name>
<dbReference type="InterPro" id="IPR002347">
    <property type="entry name" value="SDR_fam"/>
</dbReference>
<proteinExistence type="inferred from homology"/>
<dbReference type="PRINTS" id="PR00081">
    <property type="entry name" value="GDHRDH"/>
</dbReference>
<comment type="similarity">
    <text evidence="1 3">Belongs to the short-chain dehydrogenases/reductases (SDR) family.</text>
</comment>
<comment type="caution">
    <text evidence="4">The sequence shown here is derived from an EMBL/GenBank/DDBJ whole genome shotgun (WGS) entry which is preliminary data.</text>
</comment>
<gene>
    <name evidence="4" type="ORF">ALQ95_03321</name>
</gene>
<dbReference type="PRINTS" id="PR00080">
    <property type="entry name" value="SDRFAMILY"/>
</dbReference>
<organism evidence="4 5">
    <name type="scientific">Pseudomonas syringae pv. ribicola</name>
    <dbReference type="NCBI Taxonomy" id="55398"/>
    <lineage>
        <taxon>Bacteria</taxon>
        <taxon>Pseudomonadati</taxon>
        <taxon>Pseudomonadota</taxon>
        <taxon>Gammaproteobacteria</taxon>
        <taxon>Pseudomonadales</taxon>
        <taxon>Pseudomonadaceae</taxon>
        <taxon>Pseudomonas</taxon>
    </lineage>
</organism>
<keyword evidence="2" id="KW-0560">Oxidoreductase</keyword>
<accession>A0A3M2VVI6</accession>
<reference evidence="4 5" key="1">
    <citation type="submission" date="2018-08" db="EMBL/GenBank/DDBJ databases">
        <title>Recombination of ecologically and evolutionarily significant loci maintains genetic cohesion in the Pseudomonas syringae species complex.</title>
        <authorList>
            <person name="Dillon M."/>
            <person name="Thakur S."/>
            <person name="Almeida R.N.D."/>
            <person name="Weir B.S."/>
            <person name="Guttman D.S."/>
        </authorList>
    </citation>
    <scope>NUCLEOTIDE SEQUENCE [LARGE SCALE GENOMIC DNA]</scope>
    <source>
        <strain evidence="4 5">ICMP 3883</strain>
    </source>
</reference>
<protein>
    <submittedName>
        <fullName evidence="4">Short-chain dehydrogenase/reductase SDR</fullName>
    </submittedName>
</protein>
<dbReference type="GO" id="GO:0016616">
    <property type="term" value="F:oxidoreductase activity, acting on the CH-OH group of donors, NAD or NADP as acceptor"/>
    <property type="evidence" value="ECO:0007669"/>
    <property type="project" value="UniProtKB-ARBA"/>
</dbReference>
<dbReference type="FunFam" id="3.40.50.720:FF:000047">
    <property type="entry name" value="NADP-dependent L-serine/L-allo-threonine dehydrogenase"/>
    <property type="match status" value="1"/>
</dbReference>
<dbReference type="AlphaFoldDB" id="A0A3M2VVI6"/>
<dbReference type="Proteomes" id="UP000280292">
    <property type="component" value="Unassembled WGS sequence"/>
</dbReference>
<evidence type="ECO:0000256" key="3">
    <source>
        <dbReference type="RuleBase" id="RU000363"/>
    </source>
</evidence>
<evidence type="ECO:0000256" key="2">
    <source>
        <dbReference type="ARBA" id="ARBA00023002"/>
    </source>
</evidence>
<dbReference type="Pfam" id="PF00106">
    <property type="entry name" value="adh_short"/>
    <property type="match status" value="1"/>
</dbReference>
<sequence length="247" mass="26314">MSNLKNTVTIITGASSGIGAATALRLAGKGSKIVLAARNEEKLQKLVSQIKDAGGEASYHITDVSDRSSLEDLVKFAVSKYGKVDSLVNNAGLMLFSDWKDVAVDDWDQMINTNIRGYLHAIAAALPGMIAQGHGKILNMSSVAGLHVGGSSGVYSATKFFIRGITESLRKEVGVEHGIQVSMISPGVINTGWAEKVNNSEGKKAAQELNKIAITPEQVADAVVYALDQPNDLTINDIVIHPTKQDW</sequence>
<dbReference type="InterPro" id="IPR020904">
    <property type="entry name" value="Sc_DH/Rdtase_CS"/>
</dbReference>
<dbReference type="GO" id="GO:0016020">
    <property type="term" value="C:membrane"/>
    <property type="evidence" value="ECO:0007669"/>
    <property type="project" value="TreeGrafter"/>
</dbReference>
<dbReference type="EMBL" id="RBNR01000184">
    <property type="protein sequence ID" value="RML43277.1"/>
    <property type="molecule type" value="Genomic_DNA"/>
</dbReference>
<dbReference type="PROSITE" id="PS00061">
    <property type="entry name" value="ADH_SHORT"/>
    <property type="match status" value="1"/>
</dbReference>
<evidence type="ECO:0000313" key="4">
    <source>
        <dbReference type="EMBL" id="RML43277.1"/>
    </source>
</evidence>
<dbReference type="Gene3D" id="3.40.50.720">
    <property type="entry name" value="NAD(P)-binding Rossmann-like Domain"/>
    <property type="match status" value="1"/>
</dbReference>
<dbReference type="InterPro" id="IPR036291">
    <property type="entry name" value="NAD(P)-bd_dom_sf"/>
</dbReference>
<dbReference type="PANTHER" id="PTHR44196">
    <property type="entry name" value="DEHYDROGENASE/REDUCTASE SDR FAMILY MEMBER 7B"/>
    <property type="match status" value="1"/>
</dbReference>
<dbReference type="RefSeq" id="WP_122293191.1">
    <property type="nucleotide sequence ID" value="NZ_RBNR01000184.1"/>
</dbReference>
<dbReference type="SUPFAM" id="SSF51735">
    <property type="entry name" value="NAD(P)-binding Rossmann-fold domains"/>
    <property type="match status" value="1"/>
</dbReference>